<dbReference type="AlphaFoldDB" id="A0A398CGD7"/>
<feature type="chain" id="PRO_5017486225" description="LysM domain-containing protein" evidence="2">
    <location>
        <begin position="25"/>
        <end position="238"/>
    </location>
</feature>
<reference evidence="3 4" key="1">
    <citation type="submission" date="2018-09" db="EMBL/GenBank/DDBJ databases">
        <title>Cohnella cavernae sp. nov., isolated from a karst cave.</title>
        <authorList>
            <person name="Zhu H."/>
        </authorList>
    </citation>
    <scope>NUCLEOTIDE SEQUENCE [LARGE SCALE GENOMIC DNA]</scope>
    <source>
        <strain evidence="3 4">K2E09-144</strain>
    </source>
</reference>
<keyword evidence="4" id="KW-1185">Reference proteome</keyword>
<dbReference type="RefSeq" id="WP_119150328.1">
    <property type="nucleotide sequence ID" value="NZ_JBHSOV010000028.1"/>
</dbReference>
<dbReference type="Proteomes" id="UP000266340">
    <property type="component" value="Unassembled WGS sequence"/>
</dbReference>
<proteinExistence type="predicted"/>
<protein>
    <recommendedName>
        <fullName evidence="5">LysM domain-containing protein</fullName>
    </recommendedName>
</protein>
<keyword evidence="2" id="KW-0732">Signal</keyword>
<evidence type="ECO:0000313" key="4">
    <source>
        <dbReference type="Proteomes" id="UP000266340"/>
    </source>
</evidence>
<organism evidence="3 4">
    <name type="scientific">Cohnella faecalis</name>
    <dbReference type="NCBI Taxonomy" id="2315694"/>
    <lineage>
        <taxon>Bacteria</taxon>
        <taxon>Bacillati</taxon>
        <taxon>Bacillota</taxon>
        <taxon>Bacilli</taxon>
        <taxon>Bacillales</taxon>
        <taxon>Paenibacillaceae</taxon>
        <taxon>Cohnella</taxon>
    </lineage>
</organism>
<evidence type="ECO:0008006" key="5">
    <source>
        <dbReference type="Google" id="ProtNLM"/>
    </source>
</evidence>
<feature type="signal peptide" evidence="2">
    <location>
        <begin position="1"/>
        <end position="24"/>
    </location>
</feature>
<name>A0A398CGD7_9BACL</name>
<sequence length="238" mass="24648">MKKHVRIMALTGALALMIPLSAYAATSGTAAKTEKANAPIAQQGGRGGDHGREAVSQTVLDLLKLDAAAFKAKAEEGKTLAQIAEEQGVSRDSLKQALTDDFTKKQAEEKTRFANNLDNQLDGKLNAGKGGAFGLKNTVTSAEAATILGLTEAQLKTELSAGKSLADIAKEKGVDSQKLIDVQKAAIVKSINEALAAGKLTQEQADKRLAEAAADAENIVNGKGFKGNGGGKGHRGGR</sequence>
<gene>
    <name evidence="3" type="ORF">D3H35_16310</name>
</gene>
<dbReference type="OrthoDB" id="2376193at2"/>
<evidence type="ECO:0000313" key="3">
    <source>
        <dbReference type="EMBL" id="RIE02286.1"/>
    </source>
</evidence>
<evidence type="ECO:0000256" key="1">
    <source>
        <dbReference type="SAM" id="MobiDB-lite"/>
    </source>
</evidence>
<feature type="region of interest" description="Disordered" evidence="1">
    <location>
        <begin position="32"/>
        <end position="52"/>
    </location>
</feature>
<evidence type="ECO:0000256" key="2">
    <source>
        <dbReference type="SAM" id="SignalP"/>
    </source>
</evidence>
<accession>A0A398CGD7</accession>
<dbReference type="EMBL" id="QXJM01000039">
    <property type="protein sequence ID" value="RIE02286.1"/>
    <property type="molecule type" value="Genomic_DNA"/>
</dbReference>
<comment type="caution">
    <text evidence="3">The sequence shown here is derived from an EMBL/GenBank/DDBJ whole genome shotgun (WGS) entry which is preliminary data.</text>
</comment>